<evidence type="ECO:0000256" key="1">
    <source>
        <dbReference type="SAM" id="MobiDB-lite"/>
    </source>
</evidence>
<evidence type="ECO:0000313" key="3">
    <source>
        <dbReference type="Proteomes" id="UP000198281"/>
    </source>
</evidence>
<sequence length="293" mass="30698">MSLARRHRDRILAAQTVASAPNRGAGQPPAAGTPTPAAGAQNPPAERAAAQVALRFTHDLRRLKEIKAVSGKIAAKAVMLPEYQSWVEGTVAADAGVGAGTTAEIVPTYMVWLIDTAAYGEALDLVPFLLRHKVAMPARYNRDVATVVLEEIADAALKQQNAGEAFELAVLERVATLTDDIDLHDEPRAKLYKAIGIEHMRQGEEAEAGPAARTALLAAANAFRKAHGHDSRIGVQGRIKRAEKLIAVIDAAAAAAEKAAEQGGGETPTDAEQTETKAEGEAPADTDQGGTAA</sequence>
<protein>
    <submittedName>
        <fullName evidence="2">Phage small terminase subunit</fullName>
    </submittedName>
</protein>
<reference evidence="3" key="1">
    <citation type="submission" date="2017-06" db="EMBL/GenBank/DDBJ databases">
        <authorList>
            <person name="Varghese N."/>
            <person name="Submissions S."/>
        </authorList>
    </citation>
    <scope>NUCLEOTIDE SEQUENCE [LARGE SCALE GENOMIC DNA]</scope>
    <source>
        <strain evidence="3">LNB2</strain>
    </source>
</reference>
<dbReference type="Proteomes" id="UP000198281">
    <property type="component" value="Unassembled WGS sequence"/>
</dbReference>
<dbReference type="InterPro" id="IPR010270">
    <property type="entry name" value="Phage_P2_GpM"/>
</dbReference>
<dbReference type="AlphaFoldDB" id="A0A239CKB5"/>
<dbReference type="EMBL" id="FZOS01000002">
    <property type="protein sequence ID" value="SNS20111.1"/>
    <property type="molecule type" value="Genomic_DNA"/>
</dbReference>
<dbReference type="GO" id="GO:0004519">
    <property type="term" value="F:endonuclease activity"/>
    <property type="evidence" value="ECO:0007669"/>
    <property type="project" value="InterPro"/>
</dbReference>
<evidence type="ECO:0000313" key="2">
    <source>
        <dbReference type="EMBL" id="SNS20111.1"/>
    </source>
</evidence>
<feature type="region of interest" description="Disordered" evidence="1">
    <location>
        <begin position="256"/>
        <end position="293"/>
    </location>
</feature>
<dbReference type="OrthoDB" id="8562788at2"/>
<proteinExistence type="predicted"/>
<gene>
    <name evidence="2" type="ORF">SAMN06295912_102239</name>
</gene>
<organism evidence="2 3">
    <name type="scientific">Edaphosphingomonas laterariae</name>
    <dbReference type="NCBI Taxonomy" id="861865"/>
    <lineage>
        <taxon>Bacteria</taxon>
        <taxon>Pseudomonadati</taxon>
        <taxon>Pseudomonadota</taxon>
        <taxon>Alphaproteobacteria</taxon>
        <taxon>Sphingomonadales</taxon>
        <taxon>Rhizorhabdaceae</taxon>
        <taxon>Edaphosphingomonas</taxon>
    </lineage>
</organism>
<feature type="compositionally biased region" description="Low complexity" evidence="1">
    <location>
        <begin position="24"/>
        <end position="44"/>
    </location>
</feature>
<dbReference type="GO" id="GO:0003677">
    <property type="term" value="F:DNA binding"/>
    <property type="evidence" value="ECO:0007669"/>
    <property type="project" value="InterPro"/>
</dbReference>
<keyword evidence="3" id="KW-1185">Reference proteome</keyword>
<accession>A0A239CKB5</accession>
<dbReference type="RefSeq" id="WP_089218231.1">
    <property type="nucleotide sequence ID" value="NZ_FZOS01000002.1"/>
</dbReference>
<feature type="region of interest" description="Disordered" evidence="1">
    <location>
        <begin position="15"/>
        <end position="44"/>
    </location>
</feature>
<name>A0A239CKB5_9SPHN</name>
<dbReference type="Pfam" id="PF05944">
    <property type="entry name" value="Phage_term_smal"/>
    <property type="match status" value="1"/>
</dbReference>